<sequence>MESTHFYRVLYVLVHAIYTIVEVIWNATLWIVREFELIHSRYKNVRKRLFTLSKTPKHLTVIVGHDDCSLRDLTNLIIWCIAVEIPYISFYDFKGKLKKEEERFRSMVESQKHSTDHIVWHRTAGTYKNGFVGRKIHVKILTEEDGRENIVNLTKELAVDRDRANGISIESINGWLLERFEFPDPDMGLVCGGRLHILNYPPWQLRLTEFFRLNDLSNITFSSFLDYLEMFSKCEQRVGT</sequence>
<evidence type="ECO:0000256" key="12">
    <source>
        <dbReference type="ARBA" id="ARBA00047353"/>
    </source>
</evidence>
<evidence type="ECO:0000256" key="3">
    <source>
        <dbReference type="ARBA" id="ARBA00004922"/>
    </source>
</evidence>
<keyword evidence="9" id="KW-0460">Magnesium</keyword>
<keyword evidence="10 13" id="KW-1133">Transmembrane helix</keyword>
<evidence type="ECO:0000256" key="8">
    <source>
        <dbReference type="ARBA" id="ARBA00022824"/>
    </source>
</evidence>
<dbReference type="InterPro" id="IPR038887">
    <property type="entry name" value="Nus1/NgBR"/>
</dbReference>
<evidence type="ECO:0000256" key="9">
    <source>
        <dbReference type="ARBA" id="ARBA00022842"/>
    </source>
</evidence>
<evidence type="ECO:0000256" key="1">
    <source>
        <dbReference type="ARBA" id="ARBA00001946"/>
    </source>
</evidence>
<dbReference type="Proteomes" id="UP001153712">
    <property type="component" value="Chromosome 13"/>
</dbReference>
<accession>A0A9N9TIX2</accession>
<dbReference type="SUPFAM" id="SSF64005">
    <property type="entry name" value="Undecaprenyl diphosphate synthase"/>
    <property type="match status" value="1"/>
</dbReference>
<gene>
    <name evidence="14" type="ORF">PHYEVI_LOCUS3430</name>
</gene>
<reference evidence="14" key="1">
    <citation type="submission" date="2022-01" db="EMBL/GenBank/DDBJ databases">
        <authorList>
            <person name="King R."/>
        </authorList>
    </citation>
    <scope>NUCLEOTIDE SEQUENCE</scope>
</reference>
<evidence type="ECO:0000256" key="2">
    <source>
        <dbReference type="ARBA" id="ARBA00004586"/>
    </source>
</evidence>
<dbReference type="GO" id="GO:0005789">
    <property type="term" value="C:endoplasmic reticulum membrane"/>
    <property type="evidence" value="ECO:0007669"/>
    <property type="project" value="UniProtKB-SubCell"/>
</dbReference>
<comment type="pathway">
    <text evidence="3">Protein modification; protein glycosylation.</text>
</comment>
<dbReference type="EMBL" id="OU900106">
    <property type="protein sequence ID" value="CAG9857019.1"/>
    <property type="molecule type" value="Genomic_DNA"/>
</dbReference>
<proteinExistence type="inferred from homology"/>
<evidence type="ECO:0000256" key="11">
    <source>
        <dbReference type="ARBA" id="ARBA00023136"/>
    </source>
</evidence>
<evidence type="ECO:0000256" key="7">
    <source>
        <dbReference type="ARBA" id="ARBA00022692"/>
    </source>
</evidence>
<dbReference type="PANTHER" id="PTHR21528:SF0">
    <property type="entry name" value="DEHYDRODOLICHYL DIPHOSPHATE SYNTHASE COMPLEX SUBUNIT NUS1"/>
    <property type="match status" value="1"/>
</dbReference>
<keyword evidence="8" id="KW-0256">Endoplasmic reticulum</keyword>
<evidence type="ECO:0000256" key="6">
    <source>
        <dbReference type="ARBA" id="ARBA00022679"/>
    </source>
</evidence>
<dbReference type="AlphaFoldDB" id="A0A9N9TIX2"/>
<evidence type="ECO:0000256" key="13">
    <source>
        <dbReference type="SAM" id="Phobius"/>
    </source>
</evidence>
<keyword evidence="6" id="KW-0808">Transferase</keyword>
<keyword evidence="7 13" id="KW-0812">Transmembrane</keyword>
<comment type="cofactor">
    <cofactor evidence="1">
        <name>Mg(2+)</name>
        <dbReference type="ChEBI" id="CHEBI:18420"/>
    </cofactor>
</comment>
<comment type="catalytic activity">
    <reaction evidence="12">
        <text>n isopentenyl diphosphate + (2E,6E)-farnesyl diphosphate = a di-trans,poly-cis-polyprenyl diphosphate + n diphosphate</text>
        <dbReference type="Rhea" id="RHEA:53008"/>
        <dbReference type="Rhea" id="RHEA-COMP:19494"/>
        <dbReference type="ChEBI" id="CHEBI:33019"/>
        <dbReference type="ChEBI" id="CHEBI:128769"/>
        <dbReference type="ChEBI" id="CHEBI:136960"/>
        <dbReference type="ChEBI" id="CHEBI:175763"/>
        <dbReference type="EC" id="2.5.1.87"/>
    </reaction>
</comment>
<comment type="subcellular location">
    <subcellularLocation>
        <location evidence="2">Endoplasmic reticulum membrane</location>
    </subcellularLocation>
</comment>
<dbReference type="Gene3D" id="3.40.1180.10">
    <property type="entry name" value="Decaprenyl diphosphate synthase-like"/>
    <property type="match status" value="1"/>
</dbReference>
<dbReference type="GO" id="GO:1904423">
    <property type="term" value="C:dehydrodolichyl diphosphate synthase complex"/>
    <property type="evidence" value="ECO:0007669"/>
    <property type="project" value="InterPro"/>
</dbReference>
<evidence type="ECO:0000256" key="4">
    <source>
        <dbReference type="ARBA" id="ARBA00005432"/>
    </source>
</evidence>
<dbReference type="GO" id="GO:0045547">
    <property type="term" value="F:ditrans,polycis-polyprenyl diphosphate synthase [(2E,6E)-farnesyl diphosphate specific] activity"/>
    <property type="evidence" value="ECO:0007669"/>
    <property type="project" value="UniProtKB-EC"/>
</dbReference>
<organism evidence="14 15">
    <name type="scientific">Phyllotreta striolata</name>
    <name type="common">Striped flea beetle</name>
    <name type="synonym">Crioceris striolata</name>
    <dbReference type="NCBI Taxonomy" id="444603"/>
    <lineage>
        <taxon>Eukaryota</taxon>
        <taxon>Metazoa</taxon>
        <taxon>Ecdysozoa</taxon>
        <taxon>Arthropoda</taxon>
        <taxon>Hexapoda</taxon>
        <taxon>Insecta</taxon>
        <taxon>Pterygota</taxon>
        <taxon>Neoptera</taxon>
        <taxon>Endopterygota</taxon>
        <taxon>Coleoptera</taxon>
        <taxon>Polyphaga</taxon>
        <taxon>Cucujiformia</taxon>
        <taxon>Chrysomeloidea</taxon>
        <taxon>Chrysomelidae</taxon>
        <taxon>Galerucinae</taxon>
        <taxon>Alticini</taxon>
        <taxon>Phyllotreta</taxon>
    </lineage>
</organism>
<dbReference type="EC" id="2.5.1.87" evidence="5"/>
<feature type="transmembrane region" description="Helical" evidence="13">
    <location>
        <begin position="9"/>
        <end position="32"/>
    </location>
</feature>
<evidence type="ECO:0000313" key="14">
    <source>
        <dbReference type="EMBL" id="CAG9857019.1"/>
    </source>
</evidence>
<protein>
    <recommendedName>
        <fullName evidence="5">ditrans,polycis-polyprenyl diphosphate synthase [(2E,6E)-farnesyldiphosphate specific]</fullName>
        <ecNumber evidence="5">2.5.1.87</ecNumber>
    </recommendedName>
</protein>
<comment type="similarity">
    <text evidence="4">Belongs to the UPP synthase family.</text>
</comment>
<evidence type="ECO:0000256" key="10">
    <source>
        <dbReference type="ARBA" id="ARBA00022989"/>
    </source>
</evidence>
<keyword evidence="15" id="KW-1185">Reference proteome</keyword>
<dbReference type="InterPro" id="IPR036424">
    <property type="entry name" value="UPP_synth-like_sf"/>
</dbReference>
<dbReference type="PANTHER" id="PTHR21528">
    <property type="entry name" value="DEHYDRODOLICHYL DIPHOSPHATE SYNTHASE COMPLEX SUBUNIT NUS1"/>
    <property type="match status" value="1"/>
</dbReference>
<keyword evidence="11 13" id="KW-0472">Membrane</keyword>
<evidence type="ECO:0000256" key="5">
    <source>
        <dbReference type="ARBA" id="ARBA00012596"/>
    </source>
</evidence>
<evidence type="ECO:0000313" key="15">
    <source>
        <dbReference type="Proteomes" id="UP001153712"/>
    </source>
</evidence>
<dbReference type="OrthoDB" id="19639at2759"/>
<name>A0A9N9TIX2_PHYSR</name>